<dbReference type="Gene3D" id="2.60.120.10">
    <property type="entry name" value="Jelly Rolls"/>
    <property type="match status" value="1"/>
</dbReference>
<dbReference type="RefSeq" id="WP_171163069.1">
    <property type="nucleotide sequence ID" value="NZ_CP053073.1"/>
</dbReference>
<protein>
    <recommendedName>
        <fullName evidence="1">ChrR-like cupin domain-containing protein</fullName>
    </recommendedName>
</protein>
<dbReference type="SUPFAM" id="SSF51182">
    <property type="entry name" value="RmlC-like cupins"/>
    <property type="match status" value="1"/>
</dbReference>
<reference evidence="2 3" key="1">
    <citation type="submission" date="2020-04" db="EMBL/GenBank/DDBJ databases">
        <title>Usitatibacter rugosus gen. nov., sp. nov. and Usitatibacter palustris sp. nov., novel members of Usitatibacteraceae fam. nov. within the order Nitrosomonadales isolated from soil.</title>
        <authorList>
            <person name="Huber K.J."/>
            <person name="Neumann-Schaal M."/>
            <person name="Geppert A."/>
            <person name="Luckner M."/>
            <person name="Wanner G."/>
            <person name="Overmann J."/>
        </authorList>
    </citation>
    <scope>NUCLEOTIDE SEQUENCE [LARGE SCALE GENOMIC DNA]</scope>
    <source>
        <strain evidence="2 3">Swamp67</strain>
    </source>
</reference>
<sequence length="157" mass="16799">MKLRGEPNPVLDALLEGELFEALAPIEPAPVRVGAMRAKLMADVVALKQGGDFVTVHRGEGSWRTIAPNVMEKRLVDLAGHYACILKLEPGASLPAHGHPTPEESLVLEGEVWLGDVFCKAGDFHYAPAGLRHGAIRTETGCLLYVRTGGRKGAALL</sequence>
<dbReference type="InterPro" id="IPR014710">
    <property type="entry name" value="RmlC-like_jellyroll"/>
</dbReference>
<keyword evidence="3" id="KW-1185">Reference proteome</keyword>
<proteinExistence type="predicted"/>
<dbReference type="InterPro" id="IPR011051">
    <property type="entry name" value="RmlC_Cupin_sf"/>
</dbReference>
<name>A0A6M4HC94_9PROT</name>
<organism evidence="2 3">
    <name type="scientific">Usitatibacter palustris</name>
    <dbReference type="NCBI Taxonomy" id="2732487"/>
    <lineage>
        <taxon>Bacteria</taxon>
        <taxon>Pseudomonadati</taxon>
        <taxon>Pseudomonadota</taxon>
        <taxon>Betaproteobacteria</taxon>
        <taxon>Nitrosomonadales</taxon>
        <taxon>Usitatibacteraceae</taxon>
        <taxon>Usitatibacter</taxon>
    </lineage>
</organism>
<dbReference type="Pfam" id="PF12973">
    <property type="entry name" value="Cupin_7"/>
    <property type="match status" value="1"/>
</dbReference>
<gene>
    <name evidence="2" type="ORF">DSM104440_02449</name>
</gene>
<dbReference type="AlphaFoldDB" id="A0A6M4HC94"/>
<accession>A0A6M4HC94</accession>
<dbReference type="InParanoid" id="A0A6M4HC94"/>
<dbReference type="KEGG" id="upl:DSM104440_02449"/>
<dbReference type="Proteomes" id="UP000503096">
    <property type="component" value="Chromosome"/>
</dbReference>
<evidence type="ECO:0000259" key="1">
    <source>
        <dbReference type="Pfam" id="PF12973"/>
    </source>
</evidence>
<evidence type="ECO:0000313" key="2">
    <source>
        <dbReference type="EMBL" id="QJR15627.1"/>
    </source>
</evidence>
<evidence type="ECO:0000313" key="3">
    <source>
        <dbReference type="Proteomes" id="UP000503096"/>
    </source>
</evidence>
<dbReference type="InterPro" id="IPR025979">
    <property type="entry name" value="ChrR-like_cupin_dom"/>
</dbReference>
<dbReference type="EMBL" id="CP053073">
    <property type="protein sequence ID" value="QJR15627.1"/>
    <property type="molecule type" value="Genomic_DNA"/>
</dbReference>
<feature type="domain" description="ChrR-like cupin" evidence="1">
    <location>
        <begin position="55"/>
        <end position="149"/>
    </location>
</feature>